<dbReference type="Proteomes" id="UP001456562">
    <property type="component" value="Unassembled WGS sequence"/>
</dbReference>
<dbReference type="EMBL" id="JBEJUE010000089">
    <property type="protein sequence ID" value="MER0430006.1"/>
    <property type="molecule type" value="Genomic_DNA"/>
</dbReference>
<accession>A0ABV1QFX9</accession>
<gene>
    <name evidence="1" type="ORF">ABR748_38445</name>
</gene>
<protein>
    <submittedName>
        <fullName evidence="1">Uncharacterized protein</fullName>
    </submittedName>
</protein>
<comment type="caution">
    <text evidence="1">The sequence shown here is derived from an EMBL/GenBank/DDBJ whole genome shotgun (WGS) entry which is preliminary data.</text>
</comment>
<sequence>MHRLCLHESNPHMLAEVATGLGAPDETVHSISATVGTLACVSAFTLLEEALQSHRTSPDPADGLVCALIGDVAGSVAAGHITLRHQTATASASPLD</sequence>
<dbReference type="InterPro" id="IPR016039">
    <property type="entry name" value="Thiolase-like"/>
</dbReference>
<dbReference type="Gene3D" id="3.40.47.10">
    <property type="match status" value="1"/>
</dbReference>
<evidence type="ECO:0000313" key="2">
    <source>
        <dbReference type="Proteomes" id="UP001456562"/>
    </source>
</evidence>
<reference evidence="1 2" key="1">
    <citation type="submission" date="2024-01" db="EMBL/GenBank/DDBJ databases">
        <title>Metagenomic exploration of the rhizosphere soil microbial community and their significance in facilitating the development of wild simulated ginseng.</title>
        <authorList>
            <person name="Huang J."/>
        </authorList>
    </citation>
    <scope>NUCLEOTIDE SEQUENCE [LARGE SCALE GENOMIC DNA]</scope>
    <source>
        <strain evidence="1 2">WY141</strain>
    </source>
</reference>
<dbReference type="RefSeq" id="WP_350242083.1">
    <property type="nucleotide sequence ID" value="NZ_JBEJUE010000089.1"/>
</dbReference>
<organism evidence="1 2">
    <name type="scientific">Streptomyces microflavus</name>
    <name type="common">Streptomyces lipmanii</name>
    <dbReference type="NCBI Taxonomy" id="1919"/>
    <lineage>
        <taxon>Bacteria</taxon>
        <taxon>Bacillati</taxon>
        <taxon>Actinomycetota</taxon>
        <taxon>Actinomycetes</taxon>
        <taxon>Kitasatosporales</taxon>
        <taxon>Streptomycetaceae</taxon>
        <taxon>Streptomyces</taxon>
    </lineage>
</organism>
<dbReference type="SUPFAM" id="SSF53901">
    <property type="entry name" value="Thiolase-like"/>
    <property type="match status" value="1"/>
</dbReference>
<name>A0ABV1QFX9_STRMI</name>
<evidence type="ECO:0000313" key="1">
    <source>
        <dbReference type="EMBL" id="MER0430006.1"/>
    </source>
</evidence>
<keyword evidence="2" id="KW-1185">Reference proteome</keyword>
<proteinExistence type="predicted"/>